<gene>
    <name evidence="1" type="ORF">LITE_LOCUS49246</name>
</gene>
<proteinExistence type="predicted"/>
<dbReference type="Proteomes" id="UP001154282">
    <property type="component" value="Unassembled WGS sequence"/>
</dbReference>
<protein>
    <submittedName>
        <fullName evidence="1">Uncharacterized protein</fullName>
    </submittedName>
</protein>
<evidence type="ECO:0000313" key="2">
    <source>
        <dbReference type="Proteomes" id="UP001154282"/>
    </source>
</evidence>
<accession>A0AAV0RQV2</accession>
<organism evidence="1 2">
    <name type="scientific">Linum tenue</name>
    <dbReference type="NCBI Taxonomy" id="586396"/>
    <lineage>
        <taxon>Eukaryota</taxon>
        <taxon>Viridiplantae</taxon>
        <taxon>Streptophyta</taxon>
        <taxon>Embryophyta</taxon>
        <taxon>Tracheophyta</taxon>
        <taxon>Spermatophyta</taxon>
        <taxon>Magnoliopsida</taxon>
        <taxon>eudicotyledons</taxon>
        <taxon>Gunneridae</taxon>
        <taxon>Pentapetalae</taxon>
        <taxon>rosids</taxon>
        <taxon>fabids</taxon>
        <taxon>Malpighiales</taxon>
        <taxon>Linaceae</taxon>
        <taxon>Linum</taxon>
    </lineage>
</organism>
<keyword evidence="2" id="KW-1185">Reference proteome</keyword>
<dbReference type="AlphaFoldDB" id="A0AAV0RQV2"/>
<name>A0AAV0RQV2_9ROSI</name>
<comment type="caution">
    <text evidence="1">The sequence shown here is derived from an EMBL/GenBank/DDBJ whole genome shotgun (WGS) entry which is preliminary data.</text>
</comment>
<evidence type="ECO:0000313" key="1">
    <source>
        <dbReference type="EMBL" id="CAI0559491.1"/>
    </source>
</evidence>
<reference evidence="1" key="1">
    <citation type="submission" date="2022-08" db="EMBL/GenBank/DDBJ databases">
        <authorList>
            <person name="Gutierrez-Valencia J."/>
        </authorList>
    </citation>
    <scope>NUCLEOTIDE SEQUENCE</scope>
</reference>
<sequence length="81" mass="9210">MWNQTKLPKVEVSYAQKMVANAIPNVVHEIQISNSKIPEWNLKRSNAVKREAEILAKFAPLQGFFPHPAPVQGCFLLKRVI</sequence>
<dbReference type="EMBL" id="CAMGYJ010000011">
    <property type="protein sequence ID" value="CAI0559491.1"/>
    <property type="molecule type" value="Genomic_DNA"/>
</dbReference>